<dbReference type="AlphaFoldDB" id="A0A1I2T9W5"/>
<evidence type="ECO:0008006" key="3">
    <source>
        <dbReference type="Google" id="ProtNLM"/>
    </source>
</evidence>
<keyword evidence="2" id="KW-1185">Reference proteome</keyword>
<dbReference type="SUPFAM" id="SSF63829">
    <property type="entry name" value="Calcium-dependent phosphotriesterase"/>
    <property type="match status" value="1"/>
</dbReference>
<gene>
    <name evidence="1" type="ORF">SAMN04487988_105183</name>
</gene>
<protein>
    <recommendedName>
        <fullName evidence="3">DUF4221 domain-containing protein</fullName>
    </recommendedName>
</protein>
<evidence type="ECO:0000313" key="1">
    <source>
        <dbReference type="EMBL" id="SFG59131.1"/>
    </source>
</evidence>
<reference evidence="2" key="1">
    <citation type="submission" date="2016-10" db="EMBL/GenBank/DDBJ databases">
        <authorList>
            <person name="Varghese N."/>
            <person name="Submissions S."/>
        </authorList>
    </citation>
    <scope>NUCLEOTIDE SEQUENCE [LARGE SCALE GENOMIC DNA]</scope>
    <source>
        <strain evidence="2">DSM 19315</strain>
    </source>
</reference>
<dbReference type="STRING" id="435880.SAMN04487988_105183"/>
<name>A0A1I2T9W5_9BACT</name>
<evidence type="ECO:0000313" key="2">
    <source>
        <dbReference type="Proteomes" id="UP000199642"/>
    </source>
</evidence>
<dbReference type="Pfam" id="PF13970">
    <property type="entry name" value="DUF4221"/>
    <property type="match status" value="1"/>
</dbReference>
<proteinExistence type="predicted"/>
<organism evidence="1 2">
    <name type="scientific">Algoriphagus hitonicola</name>
    <dbReference type="NCBI Taxonomy" id="435880"/>
    <lineage>
        <taxon>Bacteria</taxon>
        <taxon>Pseudomonadati</taxon>
        <taxon>Bacteroidota</taxon>
        <taxon>Cytophagia</taxon>
        <taxon>Cytophagales</taxon>
        <taxon>Cyclobacteriaceae</taxon>
        <taxon>Algoriphagus</taxon>
    </lineage>
</organism>
<dbReference type="Proteomes" id="UP000199642">
    <property type="component" value="Unassembled WGS sequence"/>
</dbReference>
<sequence length="429" mass="51270">MDIAISRKKPVAGLRKHVWKSQRKILKDDVYLRKMEKLRRKLVKNLRRKLNFLLTFVLFIACTNSNKLNIEELHTLEKTGEIKIKLNKKGLSISDHQIREINEDIEIIRANYGYETLSIYSLNKSKEIGIIKLDLNNLMPFFEKGGGISGFYLKGKDSLFVMNYQSDLLLIDRNTGQYLANYNLPTSNRPNDVKIDHRFPFYITNDRIIYTSSQNNFLNKIFWEYNMINKKEKNYGEYPKFYKEKKDYLAGNWYDYLSHIMINDTILIYGHPISNNLSKLNINSKEIIEVINNYPFPRESHYTENKINNLAEEELNNLISNTYNNYHYSNLLYDKKNKKYYRILKKPIEPKQFNSYPKPLKYWKNEIEIIVYDENLKIKGKTNSFPNDYQIGIYEQSEIFNIDNKIYVKKIPENDEYITYDIYTITEKY</sequence>
<dbReference type="EMBL" id="FOPC01000005">
    <property type="protein sequence ID" value="SFG59131.1"/>
    <property type="molecule type" value="Genomic_DNA"/>
</dbReference>
<accession>A0A1I2T9W5</accession>
<dbReference type="InterPro" id="IPR025316">
    <property type="entry name" value="DUF4221"/>
</dbReference>
<dbReference type="OrthoDB" id="9821357at2"/>